<dbReference type="Proteomes" id="UP000030764">
    <property type="component" value="Unassembled WGS sequence"/>
</dbReference>
<protein>
    <submittedName>
        <fullName evidence="1">Uncharacterized protein</fullName>
    </submittedName>
</protein>
<dbReference type="AlphaFoldDB" id="A0A085MEW2"/>
<dbReference type="EMBL" id="KL363198">
    <property type="protein sequence ID" value="KFD55758.1"/>
    <property type="molecule type" value="Genomic_DNA"/>
</dbReference>
<organism evidence="1 2">
    <name type="scientific">Trichuris suis</name>
    <name type="common">pig whipworm</name>
    <dbReference type="NCBI Taxonomy" id="68888"/>
    <lineage>
        <taxon>Eukaryota</taxon>
        <taxon>Metazoa</taxon>
        <taxon>Ecdysozoa</taxon>
        <taxon>Nematoda</taxon>
        <taxon>Enoplea</taxon>
        <taxon>Dorylaimia</taxon>
        <taxon>Trichinellida</taxon>
        <taxon>Trichuridae</taxon>
        <taxon>Trichuris</taxon>
    </lineage>
</organism>
<proteinExistence type="predicted"/>
<name>A0A085MEW2_9BILA</name>
<keyword evidence="2" id="KW-1185">Reference proteome</keyword>
<reference evidence="1 2" key="1">
    <citation type="journal article" date="2014" name="Nat. Genet.">
        <title>Genome and transcriptome of the porcine whipworm Trichuris suis.</title>
        <authorList>
            <person name="Jex A.R."/>
            <person name="Nejsum P."/>
            <person name="Schwarz E.M."/>
            <person name="Hu L."/>
            <person name="Young N.D."/>
            <person name="Hall R.S."/>
            <person name="Korhonen P.K."/>
            <person name="Liao S."/>
            <person name="Thamsborg S."/>
            <person name="Xia J."/>
            <person name="Xu P."/>
            <person name="Wang S."/>
            <person name="Scheerlinck J.P."/>
            <person name="Hofmann A."/>
            <person name="Sternberg P.W."/>
            <person name="Wang J."/>
            <person name="Gasser R.B."/>
        </authorList>
    </citation>
    <scope>NUCLEOTIDE SEQUENCE [LARGE SCALE GENOMIC DNA]</scope>
    <source>
        <strain evidence="1">DCEP-RM93M</strain>
    </source>
</reference>
<accession>A0A085MEW2</accession>
<evidence type="ECO:0000313" key="2">
    <source>
        <dbReference type="Proteomes" id="UP000030764"/>
    </source>
</evidence>
<gene>
    <name evidence="1" type="ORF">M513_03506</name>
</gene>
<evidence type="ECO:0000313" key="1">
    <source>
        <dbReference type="EMBL" id="KFD55758.1"/>
    </source>
</evidence>
<sequence>MYALRGSTIGLAKRYIERKRGLPILIHDDLFCKDSALVRQAVSKVDKIASVSGMPFDFFEALLLPNDSNSTNRKQQVTGAGLGHPYVIVAPPTANYYAFAFSESRFHDAIVA</sequence>